<comment type="caution">
    <text evidence="2">The sequence shown here is derived from an EMBL/GenBank/DDBJ whole genome shotgun (WGS) entry which is preliminary data.</text>
</comment>
<organism evidence="2 3">
    <name type="scientific">Plutella xylostella</name>
    <name type="common">Diamondback moth</name>
    <name type="synonym">Plutella maculipennis</name>
    <dbReference type="NCBI Taxonomy" id="51655"/>
    <lineage>
        <taxon>Eukaryota</taxon>
        <taxon>Metazoa</taxon>
        <taxon>Ecdysozoa</taxon>
        <taxon>Arthropoda</taxon>
        <taxon>Hexapoda</taxon>
        <taxon>Insecta</taxon>
        <taxon>Pterygota</taxon>
        <taxon>Neoptera</taxon>
        <taxon>Endopterygota</taxon>
        <taxon>Lepidoptera</taxon>
        <taxon>Glossata</taxon>
        <taxon>Ditrysia</taxon>
        <taxon>Yponomeutoidea</taxon>
        <taxon>Plutellidae</taxon>
        <taxon>Plutella</taxon>
    </lineage>
</organism>
<evidence type="ECO:0000313" key="3">
    <source>
        <dbReference type="Proteomes" id="UP000653454"/>
    </source>
</evidence>
<feature type="domain" description="BTB" evidence="1">
    <location>
        <begin position="180"/>
        <end position="248"/>
    </location>
</feature>
<dbReference type="EMBL" id="CAJHNJ030000066">
    <property type="protein sequence ID" value="CAG9133755.1"/>
    <property type="molecule type" value="Genomic_DNA"/>
</dbReference>
<dbReference type="CDD" id="cd14733">
    <property type="entry name" value="BACK"/>
    <property type="match status" value="1"/>
</dbReference>
<dbReference type="Proteomes" id="UP000653454">
    <property type="component" value="Unassembled WGS sequence"/>
</dbReference>
<dbReference type="AlphaFoldDB" id="A0A8S4FYS4"/>
<dbReference type="PANTHER" id="PTHR24413">
    <property type="entry name" value="SPECKLE-TYPE POZ PROTEIN"/>
    <property type="match status" value="1"/>
</dbReference>
<dbReference type="Pfam" id="PF00651">
    <property type="entry name" value="BTB"/>
    <property type="match status" value="1"/>
</dbReference>
<proteinExistence type="predicted"/>
<name>A0A8S4FYS4_PLUXY</name>
<keyword evidence="3" id="KW-1185">Reference proteome</keyword>
<evidence type="ECO:0000259" key="1">
    <source>
        <dbReference type="PROSITE" id="PS50097"/>
    </source>
</evidence>
<dbReference type="SUPFAM" id="SSF54695">
    <property type="entry name" value="POZ domain"/>
    <property type="match status" value="1"/>
</dbReference>
<dbReference type="InterPro" id="IPR011333">
    <property type="entry name" value="SKP1/BTB/POZ_sf"/>
</dbReference>
<sequence>MVDDAGDYKETNNHLIQGRRICQTNEAQWMCIEEIYEKMYRPNFYDIGGTFIQDLADYWFTCKIEVVGTNFLLHLFVRNRQESSYFIMLSDGNDITLDKKNNIAYLSSYLKEFEIHKAEELTETYITTYSFTDVDVETMKDKVLYIGVKFPLASTFRQEIIDNIKAAYDFGDLLSDPIGSDFTIESMDGEKFQVHKALLTAHSEVFKAMLKEETAESLNNYVKLIDVSAEDLQSILQFIYTGTVKDIEECNSINLLMVADKYDLIGLRHLAEYALREQINLENAFETLTVADMYNSNSLKTAALKYIKKNPKVLKSSAFKEILNADLVREVCQFIAPS</sequence>
<dbReference type="CDD" id="cd18186">
    <property type="entry name" value="BTB_POZ_ZBTB_KLHL-like"/>
    <property type="match status" value="1"/>
</dbReference>
<protein>
    <submittedName>
        <fullName evidence="2">(diamondback moth) hypothetical protein</fullName>
    </submittedName>
</protein>
<dbReference type="Gene3D" id="3.30.710.10">
    <property type="entry name" value="Potassium Channel Kv1.1, Chain A"/>
    <property type="match status" value="1"/>
</dbReference>
<evidence type="ECO:0000313" key="2">
    <source>
        <dbReference type="EMBL" id="CAG9133755.1"/>
    </source>
</evidence>
<gene>
    <name evidence="2" type="ORF">PLXY2_LOCUS11936</name>
</gene>
<dbReference type="SMART" id="SM00225">
    <property type="entry name" value="BTB"/>
    <property type="match status" value="1"/>
</dbReference>
<dbReference type="Gene3D" id="1.25.40.420">
    <property type="match status" value="1"/>
</dbReference>
<dbReference type="OrthoDB" id="684045at2759"/>
<dbReference type="InterPro" id="IPR000210">
    <property type="entry name" value="BTB/POZ_dom"/>
</dbReference>
<dbReference type="PROSITE" id="PS50097">
    <property type="entry name" value="BTB"/>
    <property type="match status" value="1"/>
</dbReference>
<accession>A0A8S4FYS4</accession>
<reference evidence="2" key="1">
    <citation type="submission" date="2020-11" db="EMBL/GenBank/DDBJ databases">
        <authorList>
            <person name="Whiteford S."/>
        </authorList>
    </citation>
    <scope>NUCLEOTIDE SEQUENCE</scope>
</reference>